<dbReference type="eggNOG" id="COG0194">
    <property type="taxonomic scope" value="Bacteria"/>
</dbReference>
<dbReference type="EMBL" id="CAIE01000022">
    <property type="protein sequence ID" value="CCH17602.1"/>
    <property type="molecule type" value="Genomic_DNA"/>
</dbReference>
<dbReference type="InterPro" id="IPR008144">
    <property type="entry name" value="Guanylate_kin-like_dom"/>
</dbReference>
<dbReference type="PROSITE" id="PS50052">
    <property type="entry name" value="GUANYLATE_KINASE_2"/>
    <property type="match status" value="1"/>
</dbReference>
<accession>I0L1A5</accession>
<organism evidence="5 6">
    <name type="scientific">Micromonospora lupini str. Lupac 08</name>
    <dbReference type="NCBI Taxonomy" id="1150864"/>
    <lineage>
        <taxon>Bacteria</taxon>
        <taxon>Bacillati</taxon>
        <taxon>Actinomycetota</taxon>
        <taxon>Actinomycetes</taxon>
        <taxon>Micromonosporales</taxon>
        <taxon>Micromonosporaceae</taxon>
        <taxon>Micromonospora</taxon>
    </lineage>
</organism>
<evidence type="ECO:0000259" key="4">
    <source>
        <dbReference type="PROSITE" id="PS50052"/>
    </source>
</evidence>
<dbReference type="PANTHER" id="PTHR23117:SF13">
    <property type="entry name" value="GUANYLATE KINASE"/>
    <property type="match status" value="1"/>
</dbReference>
<reference evidence="6" key="1">
    <citation type="journal article" date="2012" name="J. Bacteriol.">
        <title>Genome Sequence of Micromonospora lupini Lupac 08, Isolated from Root Nodules of Lupinus angustifolius.</title>
        <authorList>
            <person name="Alonso-Vega P."/>
            <person name="Normand P."/>
            <person name="Bacigalupe R."/>
            <person name="Pujic P."/>
            <person name="Lajus A."/>
            <person name="Vallenet D."/>
            <person name="Carro L."/>
            <person name="Coll P."/>
            <person name="Trujillo M.E."/>
        </authorList>
    </citation>
    <scope>NUCLEOTIDE SEQUENCE [LARGE SCALE GENOMIC DNA]</scope>
    <source>
        <strain evidence="6">Lupac 08</strain>
    </source>
</reference>
<dbReference type="CDD" id="cd00071">
    <property type="entry name" value="GMPK"/>
    <property type="match status" value="1"/>
</dbReference>
<proteinExistence type="inferred from homology"/>
<dbReference type="AlphaFoldDB" id="I0L1A5"/>
<dbReference type="InterPro" id="IPR008145">
    <property type="entry name" value="GK/Ca_channel_bsu"/>
</dbReference>
<dbReference type="InterPro" id="IPR027417">
    <property type="entry name" value="P-loop_NTPase"/>
</dbReference>
<dbReference type="SUPFAM" id="SSF52540">
    <property type="entry name" value="P-loop containing nucleoside triphosphate hydrolases"/>
    <property type="match status" value="1"/>
</dbReference>
<dbReference type="RefSeq" id="WP_007458372.1">
    <property type="nucleotide sequence ID" value="NZ_HF570108.1"/>
</dbReference>
<dbReference type="GO" id="GO:0005829">
    <property type="term" value="C:cytosol"/>
    <property type="evidence" value="ECO:0007669"/>
    <property type="project" value="TreeGrafter"/>
</dbReference>
<evidence type="ECO:0000256" key="1">
    <source>
        <dbReference type="ARBA" id="ARBA00005790"/>
    </source>
</evidence>
<keyword evidence="3 5" id="KW-0418">Kinase</keyword>
<evidence type="ECO:0000256" key="2">
    <source>
        <dbReference type="ARBA" id="ARBA00022679"/>
    </source>
</evidence>
<dbReference type="SMART" id="SM00072">
    <property type="entry name" value="GuKc"/>
    <property type="match status" value="1"/>
</dbReference>
<comment type="similarity">
    <text evidence="1">Belongs to the guanylate kinase family.</text>
</comment>
<dbReference type="Pfam" id="PF00625">
    <property type="entry name" value="Guanylate_kin"/>
    <property type="match status" value="1"/>
</dbReference>
<feature type="domain" description="Guanylate kinase-like" evidence="4">
    <location>
        <begin position="11"/>
        <end position="158"/>
    </location>
</feature>
<dbReference type="STRING" id="1150864.MILUP08_42526"/>
<keyword evidence="6" id="KW-1185">Reference proteome</keyword>
<dbReference type="Gene3D" id="3.40.50.300">
    <property type="entry name" value="P-loop containing nucleotide triphosphate hydrolases"/>
    <property type="match status" value="1"/>
</dbReference>
<evidence type="ECO:0000256" key="3">
    <source>
        <dbReference type="ARBA" id="ARBA00022777"/>
    </source>
</evidence>
<comment type="caution">
    <text evidence="5">The sequence shown here is derived from an EMBL/GenBank/DDBJ whole genome shotgun (WGS) entry which is preliminary data.</text>
</comment>
<dbReference type="Proteomes" id="UP000003448">
    <property type="component" value="Unassembled WGS sequence"/>
</dbReference>
<protein>
    <submittedName>
        <fullName evidence="5">Guanylate kinase/L-type calcium channel region</fullName>
    </submittedName>
</protein>
<sequence length="177" mass="19149">MSTDDEARPAARLTVLAGPSGSGRESVVELVRARFPSVWIPVPATTRPRREPEVDGEQRVFLAPAEFERRVATGDLLEWSRIGAYHRGTLDPPLRARLDAGQPVLLPLDVAGARLVRARVPAARLVLLIPPGHRPDAAVAAAFGHTLTHDHSDRVADELVGLLGSSYPDPAWSRVRG</sequence>
<dbReference type="OrthoDB" id="9808150at2"/>
<evidence type="ECO:0000313" key="6">
    <source>
        <dbReference type="Proteomes" id="UP000003448"/>
    </source>
</evidence>
<dbReference type="GO" id="GO:0004385">
    <property type="term" value="F:GMP kinase activity"/>
    <property type="evidence" value="ECO:0007669"/>
    <property type="project" value="TreeGrafter"/>
</dbReference>
<gene>
    <name evidence="5" type="primary">gmk</name>
    <name evidence="5" type="ORF">MILUP08_42526</name>
</gene>
<name>I0L1A5_9ACTN</name>
<evidence type="ECO:0000313" key="5">
    <source>
        <dbReference type="EMBL" id="CCH17602.1"/>
    </source>
</evidence>
<dbReference type="PANTHER" id="PTHR23117">
    <property type="entry name" value="GUANYLATE KINASE-RELATED"/>
    <property type="match status" value="1"/>
</dbReference>
<keyword evidence="2" id="KW-0808">Transferase</keyword>